<dbReference type="EMBL" id="NAJQ01000589">
    <property type="protein sequence ID" value="TKA67187.1"/>
    <property type="molecule type" value="Genomic_DNA"/>
</dbReference>
<organism evidence="2 3">
    <name type="scientific">Friedmanniomyces simplex</name>
    <dbReference type="NCBI Taxonomy" id="329884"/>
    <lineage>
        <taxon>Eukaryota</taxon>
        <taxon>Fungi</taxon>
        <taxon>Dikarya</taxon>
        <taxon>Ascomycota</taxon>
        <taxon>Pezizomycotina</taxon>
        <taxon>Dothideomycetes</taxon>
        <taxon>Dothideomycetidae</taxon>
        <taxon>Mycosphaerellales</taxon>
        <taxon>Teratosphaeriaceae</taxon>
        <taxon>Friedmanniomyces</taxon>
    </lineage>
</organism>
<dbReference type="Proteomes" id="UP000309340">
    <property type="component" value="Unassembled WGS sequence"/>
</dbReference>
<evidence type="ECO:0000313" key="3">
    <source>
        <dbReference type="Proteomes" id="UP000309340"/>
    </source>
</evidence>
<evidence type="ECO:0000256" key="1">
    <source>
        <dbReference type="SAM" id="MobiDB-lite"/>
    </source>
</evidence>
<feature type="compositionally biased region" description="Polar residues" evidence="1">
    <location>
        <begin position="27"/>
        <end position="48"/>
    </location>
</feature>
<name>A0A4U0WVR9_9PEZI</name>
<dbReference type="AlphaFoldDB" id="A0A4U0WVR9"/>
<keyword evidence="3" id="KW-1185">Reference proteome</keyword>
<reference evidence="2 3" key="1">
    <citation type="submission" date="2017-03" db="EMBL/GenBank/DDBJ databases">
        <title>Genomes of endolithic fungi from Antarctica.</title>
        <authorList>
            <person name="Coleine C."/>
            <person name="Masonjones S."/>
            <person name="Stajich J.E."/>
        </authorList>
    </citation>
    <scope>NUCLEOTIDE SEQUENCE [LARGE SCALE GENOMIC DNA]</scope>
    <source>
        <strain evidence="2 3">CCFEE 5184</strain>
    </source>
</reference>
<sequence length="85" mass="9520">MIPITMTLPMEYQHILADSSSPNQNMPIMFSRQNYSYNPNGKPRNNGSYGFDPNSFMASPQPSYPDSPYTSQFGYGNMGFDSGYA</sequence>
<feature type="non-terminal residue" evidence="2">
    <location>
        <position position="85"/>
    </location>
</feature>
<accession>A0A4U0WVR9</accession>
<feature type="region of interest" description="Disordered" evidence="1">
    <location>
        <begin position="27"/>
        <end position="65"/>
    </location>
</feature>
<protein>
    <submittedName>
        <fullName evidence="2">Uncharacterized protein</fullName>
    </submittedName>
</protein>
<proteinExistence type="predicted"/>
<gene>
    <name evidence="2" type="ORF">B0A55_10620</name>
</gene>
<evidence type="ECO:0000313" key="2">
    <source>
        <dbReference type="EMBL" id="TKA67187.1"/>
    </source>
</evidence>
<comment type="caution">
    <text evidence="2">The sequence shown here is derived from an EMBL/GenBank/DDBJ whole genome shotgun (WGS) entry which is preliminary data.</text>
</comment>
<dbReference type="OrthoDB" id="5397087at2759"/>